<accession>A0ABS8JHH0</accession>
<sequence length="125" mass="13358">MSAALPDSRKPARSRAGFSVLVLAFAGVLPAVHAQVVASADYLDRMDVDRDGRISLVEYQDWLSYAFDAMDADHDGVLAPAEQPGGRGKAITREAHRARLAAAFARQDANRDGALSAKELAAPPR</sequence>
<gene>
    <name evidence="2" type="ORF">LK996_08015</name>
</gene>
<proteinExistence type="predicted"/>
<dbReference type="InterPro" id="IPR018247">
    <property type="entry name" value="EF_Hand_1_Ca_BS"/>
</dbReference>
<protein>
    <recommendedName>
        <fullName evidence="1">EF-hand domain-containing protein</fullName>
    </recommendedName>
</protein>
<keyword evidence="3" id="KW-1185">Reference proteome</keyword>
<dbReference type="EMBL" id="JAJGAK010000001">
    <property type="protein sequence ID" value="MCC8363019.1"/>
    <property type="molecule type" value="Genomic_DNA"/>
</dbReference>
<feature type="domain" description="EF-hand" evidence="1">
    <location>
        <begin position="34"/>
        <end position="69"/>
    </location>
</feature>
<dbReference type="Gene3D" id="1.10.238.10">
    <property type="entry name" value="EF-hand"/>
    <property type="match status" value="1"/>
</dbReference>
<dbReference type="Pfam" id="PF13202">
    <property type="entry name" value="EF-hand_5"/>
    <property type="match status" value="3"/>
</dbReference>
<evidence type="ECO:0000259" key="1">
    <source>
        <dbReference type="PROSITE" id="PS50222"/>
    </source>
</evidence>
<name>A0ABS8JHH0_9GAMM</name>
<dbReference type="RefSeq" id="WP_230526582.1">
    <property type="nucleotide sequence ID" value="NZ_JAJGAK010000001.1"/>
</dbReference>
<organism evidence="2 3">
    <name type="scientific">Noviluteimonas lactosilytica</name>
    <dbReference type="NCBI Taxonomy" id="2888523"/>
    <lineage>
        <taxon>Bacteria</taxon>
        <taxon>Pseudomonadati</taxon>
        <taxon>Pseudomonadota</taxon>
        <taxon>Gammaproteobacteria</taxon>
        <taxon>Lysobacterales</taxon>
        <taxon>Lysobacteraceae</taxon>
        <taxon>Noviluteimonas</taxon>
    </lineage>
</organism>
<dbReference type="PROSITE" id="PS00018">
    <property type="entry name" value="EF_HAND_1"/>
    <property type="match status" value="2"/>
</dbReference>
<dbReference type="SUPFAM" id="SSF47473">
    <property type="entry name" value="EF-hand"/>
    <property type="match status" value="1"/>
</dbReference>
<feature type="domain" description="EF-hand" evidence="1">
    <location>
        <begin position="95"/>
        <end position="125"/>
    </location>
</feature>
<dbReference type="InterPro" id="IPR002048">
    <property type="entry name" value="EF_hand_dom"/>
</dbReference>
<dbReference type="InterPro" id="IPR011992">
    <property type="entry name" value="EF-hand-dom_pair"/>
</dbReference>
<dbReference type="PROSITE" id="PS50222">
    <property type="entry name" value="EF_HAND_2"/>
    <property type="match status" value="2"/>
</dbReference>
<evidence type="ECO:0000313" key="3">
    <source>
        <dbReference type="Proteomes" id="UP001165293"/>
    </source>
</evidence>
<reference evidence="2" key="1">
    <citation type="submission" date="2021-10" db="EMBL/GenBank/DDBJ databases">
        <authorList>
            <person name="Lyu M."/>
            <person name="Wang X."/>
            <person name="Meng X."/>
            <person name="Xu K."/>
        </authorList>
    </citation>
    <scope>NUCLEOTIDE SEQUENCE</scope>
    <source>
        <strain evidence="2">A6</strain>
    </source>
</reference>
<evidence type="ECO:0000313" key="2">
    <source>
        <dbReference type="EMBL" id="MCC8363019.1"/>
    </source>
</evidence>
<comment type="caution">
    <text evidence="2">The sequence shown here is derived from an EMBL/GenBank/DDBJ whole genome shotgun (WGS) entry which is preliminary data.</text>
</comment>
<dbReference type="Proteomes" id="UP001165293">
    <property type="component" value="Unassembled WGS sequence"/>
</dbReference>